<dbReference type="InterPro" id="IPR051196">
    <property type="entry name" value="RSAD2/Viperin_antiviral"/>
</dbReference>
<dbReference type="GO" id="GO:0051607">
    <property type="term" value="P:defense response to virus"/>
    <property type="evidence" value="ECO:0007669"/>
    <property type="project" value="UniProtKB-KW"/>
</dbReference>
<keyword evidence="2" id="KW-0004">4Fe-4S</keyword>
<comment type="caution">
    <text evidence="10">The sequence shown here is derived from an EMBL/GenBank/DDBJ whole genome shotgun (WGS) entry which is preliminary data.</text>
</comment>
<keyword evidence="4" id="KW-0479">Metal-binding</keyword>
<gene>
    <name evidence="10" type="ORF">D4A39_07160</name>
</gene>
<evidence type="ECO:0000313" key="11">
    <source>
        <dbReference type="Proteomes" id="UP000283734"/>
    </source>
</evidence>
<evidence type="ECO:0000256" key="8">
    <source>
        <dbReference type="ARBA" id="ARBA00039667"/>
    </source>
</evidence>
<keyword evidence="11" id="KW-1185">Reference proteome</keyword>
<dbReference type="Pfam" id="PF04055">
    <property type="entry name" value="Radical_SAM"/>
    <property type="match status" value="1"/>
</dbReference>
<evidence type="ECO:0000256" key="1">
    <source>
        <dbReference type="ARBA" id="ARBA00001966"/>
    </source>
</evidence>
<evidence type="ECO:0000256" key="7">
    <source>
        <dbReference type="ARBA" id="ARBA00023118"/>
    </source>
</evidence>
<dbReference type="GO" id="GO:0051539">
    <property type="term" value="F:4 iron, 4 sulfur cluster binding"/>
    <property type="evidence" value="ECO:0007669"/>
    <property type="project" value="UniProtKB-KW"/>
</dbReference>
<dbReference type="InterPro" id="IPR058240">
    <property type="entry name" value="rSAM_sf"/>
</dbReference>
<dbReference type="Gene3D" id="3.20.20.70">
    <property type="entry name" value="Aldolase class I"/>
    <property type="match status" value="1"/>
</dbReference>
<keyword evidence="7" id="KW-0051">Antiviral defense</keyword>
<feature type="domain" description="Radical SAM core" evidence="9">
    <location>
        <begin position="4"/>
        <end position="244"/>
    </location>
</feature>
<dbReference type="OrthoDB" id="9792276at2"/>
<evidence type="ECO:0000256" key="2">
    <source>
        <dbReference type="ARBA" id="ARBA00022485"/>
    </source>
</evidence>
<dbReference type="AlphaFoldDB" id="A0A418XYZ6"/>
<comment type="cofactor">
    <cofactor evidence="1">
        <name>[4Fe-4S] cluster</name>
        <dbReference type="ChEBI" id="CHEBI:49883"/>
    </cofactor>
</comment>
<dbReference type="NCBIfam" id="NF038283">
    <property type="entry name" value="viperin_w_prok"/>
    <property type="match status" value="1"/>
</dbReference>
<keyword evidence="3" id="KW-0949">S-adenosyl-L-methionine</keyword>
<organism evidence="10 11">
    <name type="scientific">Alcanivorax profundi</name>
    <dbReference type="NCBI Taxonomy" id="2338368"/>
    <lineage>
        <taxon>Bacteria</taxon>
        <taxon>Pseudomonadati</taxon>
        <taxon>Pseudomonadota</taxon>
        <taxon>Gammaproteobacteria</taxon>
        <taxon>Oceanospirillales</taxon>
        <taxon>Alcanivoracaceae</taxon>
        <taxon>Alcanivorax</taxon>
    </lineage>
</organism>
<dbReference type="SFLD" id="SFLDG01067">
    <property type="entry name" value="SPASM/twitch_domain_containing"/>
    <property type="match status" value="1"/>
</dbReference>
<accession>A0A418XYZ6</accession>
<evidence type="ECO:0000256" key="4">
    <source>
        <dbReference type="ARBA" id="ARBA00022723"/>
    </source>
</evidence>
<dbReference type="PANTHER" id="PTHR21339:SF0">
    <property type="entry name" value="S-ADENOSYLMETHIONINE-DEPENDENT NUCLEOTIDE DEHYDRATASE RSAD2"/>
    <property type="match status" value="1"/>
</dbReference>
<dbReference type="EMBL" id="QYYA01000002">
    <property type="protein sequence ID" value="RJG18246.1"/>
    <property type="molecule type" value="Genomic_DNA"/>
</dbReference>
<dbReference type="PROSITE" id="PS51918">
    <property type="entry name" value="RADICAL_SAM"/>
    <property type="match status" value="1"/>
</dbReference>
<dbReference type="RefSeq" id="WP_119917767.1">
    <property type="nucleotide sequence ID" value="NZ_QYYA01000002.1"/>
</dbReference>
<dbReference type="SFLD" id="SFLDS00029">
    <property type="entry name" value="Radical_SAM"/>
    <property type="match status" value="1"/>
</dbReference>
<dbReference type="CDD" id="cd01335">
    <property type="entry name" value="Radical_SAM"/>
    <property type="match status" value="1"/>
</dbReference>
<evidence type="ECO:0000256" key="6">
    <source>
        <dbReference type="ARBA" id="ARBA00023014"/>
    </source>
</evidence>
<reference evidence="10 11" key="1">
    <citation type="submission" date="2018-09" db="EMBL/GenBank/DDBJ databases">
        <title>Alcanivorax profundi sp. nov., isolated from 1000 m-depth seawater of the Mariana Trench.</title>
        <authorList>
            <person name="Liu J."/>
        </authorList>
    </citation>
    <scope>NUCLEOTIDE SEQUENCE [LARGE SCALE GENOMIC DNA]</scope>
    <source>
        <strain evidence="10 11">MTEO17</strain>
    </source>
</reference>
<dbReference type="PANTHER" id="PTHR21339">
    <property type="entry name" value="RADICAL S-ADENOSYL METHIONINE DOMAIN-CONTAINING PROTEIN 2"/>
    <property type="match status" value="1"/>
</dbReference>
<proteinExistence type="predicted"/>
<dbReference type="SUPFAM" id="SSF102114">
    <property type="entry name" value="Radical SAM enzymes"/>
    <property type="match status" value="1"/>
</dbReference>
<dbReference type="GO" id="GO:0003824">
    <property type="term" value="F:catalytic activity"/>
    <property type="evidence" value="ECO:0007669"/>
    <property type="project" value="InterPro"/>
</dbReference>
<evidence type="ECO:0000259" key="9">
    <source>
        <dbReference type="PROSITE" id="PS51918"/>
    </source>
</evidence>
<dbReference type="GO" id="GO:0046872">
    <property type="term" value="F:metal ion binding"/>
    <property type="evidence" value="ECO:0007669"/>
    <property type="project" value="UniProtKB-KW"/>
</dbReference>
<dbReference type="Proteomes" id="UP000283734">
    <property type="component" value="Unassembled WGS sequence"/>
</dbReference>
<protein>
    <recommendedName>
        <fullName evidence="8">S-adenosylmethionine-dependent nucleotide dehydratase</fullName>
    </recommendedName>
</protein>
<keyword evidence="5" id="KW-0408">Iron</keyword>
<evidence type="ECO:0000256" key="5">
    <source>
        <dbReference type="ARBA" id="ARBA00023004"/>
    </source>
</evidence>
<evidence type="ECO:0000256" key="3">
    <source>
        <dbReference type="ARBA" id="ARBA00022691"/>
    </source>
</evidence>
<dbReference type="InterPro" id="IPR007197">
    <property type="entry name" value="rSAM"/>
</dbReference>
<keyword evidence="6" id="KW-0411">Iron-sulfur</keyword>
<sequence>MKDNNKELVINWHITEVCNYDCQYCFAKWEEHAPREEVCRDAASSRALLGELSAFFSPDNPDNPLHSSLQWGNIRLNIAGGEPMLHDSHFYRVIEQAAELGMKVSIITNGSYLNTKSVSRIAPYLSWLGISIDSSLPTSNRIIGRSNVRGTQLDLKRMPELLNLARSINPDLRIKINTVVNSENHKEDFHPLIEALSPDKWKIFKVLPIINRNLQIHDHDYEEIVLRHSFFKQIMYPENNEEMRESYIMIDPKGRFFQNGEANLPDNYRYSQPIHEAGAKQAFSQIRFSSRKFDSRYRTI</sequence>
<dbReference type="InterPro" id="IPR013785">
    <property type="entry name" value="Aldolase_TIM"/>
</dbReference>
<name>A0A418XYZ6_9GAMM</name>
<dbReference type="SFLD" id="SFLDG01088">
    <property type="entry name" value="antiviral_proteins"/>
    <property type="match status" value="1"/>
</dbReference>
<evidence type="ECO:0000313" key="10">
    <source>
        <dbReference type="EMBL" id="RJG18246.1"/>
    </source>
</evidence>